<dbReference type="Proteomes" id="UP001477672">
    <property type="component" value="Unassembled WGS sequence"/>
</dbReference>
<feature type="domain" description="Tripartite ATP-independent periplasmic transporters DctQ component" evidence="10">
    <location>
        <begin position="31"/>
        <end position="153"/>
    </location>
</feature>
<feature type="transmembrane region" description="Helical" evidence="9">
    <location>
        <begin position="12"/>
        <end position="34"/>
    </location>
</feature>
<comment type="subcellular location">
    <subcellularLocation>
        <location evidence="1">Cell inner membrane</location>
        <topology evidence="1">Multi-pass membrane protein</topology>
    </subcellularLocation>
</comment>
<keyword evidence="6 9" id="KW-1133">Transmembrane helix</keyword>
<keyword evidence="7 9" id="KW-0472">Membrane</keyword>
<evidence type="ECO:0000256" key="4">
    <source>
        <dbReference type="ARBA" id="ARBA00022519"/>
    </source>
</evidence>
<evidence type="ECO:0000256" key="8">
    <source>
        <dbReference type="ARBA" id="ARBA00038436"/>
    </source>
</evidence>
<evidence type="ECO:0000256" key="9">
    <source>
        <dbReference type="SAM" id="Phobius"/>
    </source>
</evidence>
<evidence type="ECO:0000256" key="3">
    <source>
        <dbReference type="ARBA" id="ARBA00022475"/>
    </source>
</evidence>
<keyword evidence="2" id="KW-0813">Transport</keyword>
<reference evidence="11 12" key="1">
    <citation type="submission" date="2024-03" db="EMBL/GenBank/DDBJ databases">
        <title>Human intestinal bacterial collection.</title>
        <authorList>
            <person name="Pauvert C."/>
            <person name="Hitch T.C.A."/>
            <person name="Clavel T."/>
        </authorList>
    </citation>
    <scope>NUCLEOTIDE SEQUENCE [LARGE SCALE GENOMIC DNA]</scope>
    <source>
        <strain evidence="11 12">CLA-JM-H11</strain>
    </source>
</reference>
<evidence type="ECO:0000313" key="12">
    <source>
        <dbReference type="Proteomes" id="UP001477672"/>
    </source>
</evidence>
<gene>
    <name evidence="11" type="ORF">WMO24_06430</name>
</gene>
<accession>A0ABV1GE03</accession>
<sequence>MKKFLMGFNKFLDIIFNVLQTYSKVVLLGVVLLVSAQVISRKFLHYSIVWSEEVALLLMVWMAFISMAMGVAKNIHIRIEMFYKLFPKPVQKAAVWLGHIVTLFVGAMLMINGYKLVMATLNSTLPTTKWPSFMLYLMIPVGGFYIVYCTILHMFFPNAAKIFEDPEEEEDAQ</sequence>
<dbReference type="EMBL" id="JBBMFA010000080">
    <property type="protein sequence ID" value="MEQ2520062.1"/>
    <property type="molecule type" value="Genomic_DNA"/>
</dbReference>
<feature type="transmembrane region" description="Helical" evidence="9">
    <location>
        <begin position="93"/>
        <end position="114"/>
    </location>
</feature>
<dbReference type="RefSeq" id="WP_349215506.1">
    <property type="nucleotide sequence ID" value="NZ_JBBMFA010000080.1"/>
</dbReference>
<organism evidence="11 12">
    <name type="scientific">Ruthenibacterium intestinale</name>
    <dbReference type="NCBI Taxonomy" id="3133163"/>
    <lineage>
        <taxon>Bacteria</taxon>
        <taxon>Bacillati</taxon>
        <taxon>Bacillota</taxon>
        <taxon>Clostridia</taxon>
        <taxon>Eubacteriales</taxon>
        <taxon>Oscillospiraceae</taxon>
        <taxon>Ruthenibacterium</taxon>
    </lineage>
</organism>
<evidence type="ECO:0000259" key="10">
    <source>
        <dbReference type="Pfam" id="PF04290"/>
    </source>
</evidence>
<dbReference type="PANTHER" id="PTHR35011:SF2">
    <property type="entry name" value="2,3-DIKETO-L-GULONATE TRAP TRANSPORTER SMALL PERMEASE PROTEIN YIAM"/>
    <property type="match status" value="1"/>
</dbReference>
<dbReference type="PANTHER" id="PTHR35011">
    <property type="entry name" value="2,3-DIKETO-L-GULONATE TRAP TRANSPORTER SMALL PERMEASE PROTEIN YIAM"/>
    <property type="match status" value="1"/>
</dbReference>
<keyword evidence="12" id="KW-1185">Reference proteome</keyword>
<evidence type="ECO:0000256" key="6">
    <source>
        <dbReference type="ARBA" id="ARBA00022989"/>
    </source>
</evidence>
<dbReference type="InterPro" id="IPR007387">
    <property type="entry name" value="TRAP_DctQ"/>
</dbReference>
<feature type="transmembrane region" description="Helical" evidence="9">
    <location>
        <begin position="54"/>
        <end position="72"/>
    </location>
</feature>
<evidence type="ECO:0000256" key="1">
    <source>
        <dbReference type="ARBA" id="ARBA00004429"/>
    </source>
</evidence>
<evidence type="ECO:0000256" key="2">
    <source>
        <dbReference type="ARBA" id="ARBA00022448"/>
    </source>
</evidence>
<keyword evidence="5 9" id="KW-0812">Transmembrane</keyword>
<dbReference type="InterPro" id="IPR055348">
    <property type="entry name" value="DctQ"/>
</dbReference>
<name>A0ABV1GE03_9FIRM</name>
<keyword evidence="4" id="KW-0997">Cell inner membrane</keyword>
<keyword evidence="3" id="KW-1003">Cell membrane</keyword>
<proteinExistence type="inferred from homology"/>
<evidence type="ECO:0000256" key="5">
    <source>
        <dbReference type="ARBA" id="ARBA00022692"/>
    </source>
</evidence>
<comment type="similarity">
    <text evidence="8">Belongs to the TRAP transporter small permease family.</text>
</comment>
<dbReference type="Pfam" id="PF04290">
    <property type="entry name" value="DctQ"/>
    <property type="match status" value="1"/>
</dbReference>
<evidence type="ECO:0000256" key="7">
    <source>
        <dbReference type="ARBA" id="ARBA00023136"/>
    </source>
</evidence>
<comment type="caution">
    <text evidence="11">The sequence shown here is derived from an EMBL/GenBank/DDBJ whole genome shotgun (WGS) entry which is preliminary data.</text>
</comment>
<feature type="transmembrane region" description="Helical" evidence="9">
    <location>
        <begin position="134"/>
        <end position="156"/>
    </location>
</feature>
<evidence type="ECO:0000313" key="11">
    <source>
        <dbReference type="EMBL" id="MEQ2520062.1"/>
    </source>
</evidence>
<protein>
    <submittedName>
        <fullName evidence="11">TRAP transporter small permease</fullName>
    </submittedName>
</protein>